<accession>A0A699UC51</accession>
<protein>
    <recommendedName>
        <fullName evidence="2">Reverse transcriptase domain-containing protein</fullName>
    </recommendedName>
</protein>
<proteinExistence type="predicted"/>
<comment type="caution">
    <text evidence="1">The sequence shown here is derived from an EMBL/GenBank/DDBJ whole genome shotgun (WGS) entry which is preliminary data.</text>
</comment>
<feature type="non-terminal residue" evidence="1">
    <location>
        <position position="170"/>
    </location>
</feature>
<reference evidence="1" key="1">
    <citation type="journal article" date="2019" name="Sci. Rep.">
        <title>Draft genome of Tanacetum cinerariifolium, the natural source of mosquito coil.</title>
        <authorList>
            <person name="Yamashiro T."/>
            <person name="Shiraishi A."/>
            <person name="Satake H."/>
            <person name="Nakayama K."/>
        </authorList>
    </citation>
    <scope>NUCLEOTIDE SEQUENCE</scope>
</reference>
<feature type="non-terminal residue" evidence="1">
    <location>
        <position position="1"/>
    </location>
</feature>
<organism evidence="1">
    <name type="scientific">Tanacetum cinerariifolium</name>
    <name type="common">Dalmatian daisy</name>
    <name type="synonym">Chrysanthemum cinerariifolium</name>
    <dbReference type="NCBI Taxonomy" id="118510"/>
    <lineage>
        <taxon>Eukaryota</taxon>
        <taxon>Viridiplantae</taxon>
        <taxon>Streptophyta</taxon>
        <taxon>Embryophyta</taxon>
        <taxon>Tracheophyta</taxon>
        <taxon>Spermatophyta</taxon>
        <taxon>Magnoliopsida</taxon>
        <taxon>eudicotyledons</taxon>
        <taxon>Gunneridae</taxon>
        <taxon>Pentapetalae</taxon>
        <taxon>asterids</taxon>
        <taxon>campanulids</taxon>
        <taxon>Asterales</taxon>
        <taxon>Asteraceae</taxon>
        <taxon>Asteroideae</taxon>
        <taxon>Anthemideae</taxon>
        <taxon>Anthemidinae</taxon>
        <taxon>Tanacetum</taxon>
    </lineage>
</organism>
<gene>
    <name evidence="1" type="ORF">Tci_891008</name>
</gene>
<dbReference type="AlphaFoldDB" id="A0A699UC51"/>
<sequence length="170" mass="18970">VATGANAPPILTCYDCGEQGHTRNQFPKKVKQEEIGEVRGQAYVIKDAEPKGPNVVNGTFLLNDRYASNLIDSGSDRSFLGTFDVIIGMDCLVKHDAVIVCGEKFVRVPYGNKTLIVESDKVMSRLKVISCIKARKYVKRGCHLFLAYATEKKLKEKRLEDMPVICDFPK</sequence>
<name>A0A699UC51_TANCI</name>
<dbReference type="EMBL" id="BKCJ011311620">
    <property type="protein sequence ID" value="GFD19039.1"/>
    <property type="molecule type" value="Genomic_DNA"/>
</dbReference>
<evidence type="ECO:0000313" key="1">
    <source>
        <dbReference type="EMBL" id="GFD19039.1"/>
    </source>
</evidence>
<evidence type="ECO:0008006" key="2">
    <source>
        <dbReference type="Google" id="ProtNLM"/>
    </source>
</evidence>